<sequence length="159" mass="17335">MADPDLEDHEGGSTPNNSAITQAIVHVETCMMSSKISHLLKGLQNNKKPKCGASKLVVCTQWTQFLNVIGISLSHYSILSALIEVKLTARAQEKGLENFFNNPECEVLIASISEAGTSLKITCANIVYLMVRGPPIFQLLHSAFQEPNWNPAIEAQAVD</sequence>
<reference evidence="4" key="1">
    <citation type="submission" date="2021-03" db="EMBL/GenBank/DDBJ databases">
        <title>Draft genome sequence of rust myrtle Austropuccinia psidii MF-1, a brazilian biotype.</title>
        <authorList>
            <person name="Quecine M.C."/>
            <person name="Pachon D.M.R."/>
            <person name="Bonatelli M.L."/>
            <person name="Correr F.H."/>
            <person name="Franceschini L.M."/>
            <person name="Leite T.F."/>
            <person name="Margarido G.R.A."/>
            <person name="Almeida C.A."/>
            <person name="Ferrarezi J.A."/>
            <person name="Labate C.A."/>
        </authorList>
    </citation>
    <scope>NUCLEOTIDE SEQUENCE</scope>
    <source>
        <strain evidence="4">MF-1</strain>
    </source>
</reference>
<evidence type="ECO:0000313" key="5">
    <source>
        <dbReference type="Proteomes" id="UP000765509"/>
    </source>
</evidence>
<dbReference type="InterPro" id="IPR027417">
    <property type="entry name" value="P-loop_NTPase"/>
</dbReference>
<proteinExistence type="predicted"/>
<dbReference type="Gene3D" id="3.40.50.300">
    <property type="entry name" value="P-loop containing nucleotide triphosphate hydrolases"/>
    <property type="match status" value="1"/>
</dbReference>
<dbReference type="SUPFAM" id="SSF52540">
    <property type="entry name" value="P-loop containing nucleoside triphosphate hydrolases"/>
    <property type="match status" value="1"/>
</dbReference>
<name>A0A9Q3Q7Y8_9BASI</name>
<comment type="caution">
    <text evidence="4">The sequence shown here is derived from an EMBL/GenBank/DDBJ whole genome shotgun (WGS) entry which is preliminary data.</text>
</comment>
<keyword evidence="1" id="KW-0547">Nucleotide-binding</keyword>
<dbReference type="GO" id="GO:0005524">
    <property type="term" value="F:ATP binding"/>
    <property type="evidence" value="ECO:0007669"/>
    <property type="project" value="UniProtKB-KW"/>
</dbReference>
<keyword evidence="2" id="KW-0378">Hydrolase</keyword>
<dbReference type="EMBL" id="AVOT02131010">
    <property type="protein sequence ID" value="MBW0588559.1"/>
    <property type="molecule type" value="Genomic_DNA"/>
</dbReference>
<accession>A0A9Q3Q7Y8</accession>
<evidence type="ECO:0000313" key="4">
    <source>
        <dbReference type="EMBL" id="MBW0588559.1"/>
    </source>
</evidence>
<dbReference type="InterPro" id="IPR049730">
    <property type="entry name" value="SNF2/RAD54-like_C"/>
</dbReference>
<dbReference type="GO" id="GO:0005634">
    <property type="term" value="C:nucleus"/>
    <property type="evidence" value="ECO:0007669"/>
    <property type="project" value="TreeGrafter"/>
</dbReference>
<evidence type="ECO:0000256" key="3">
    <source>
        <dbReference type="ARBA" id="ARBA00022840"/>
    </source>
</evidence>
<dbReference type="GO" id="GO:0006281">
    <property type="term" value="P:DNA repair"/>
    <property type="evidence" value="ECO:0007669"/>
    <property type="project" value="TreeGrafter"/>
</dbReference>
<gene>
    <name evidence="4" type="ORF">O181_128274</name>
</gene>
<dbReference type="GO" id="GO:0016787">
    <property type="term" value="F:hydrolase activity"/>
    <property type="evidence" value="ECO:0007669"/>
    <property type="project" value="UniProtKB-KW"/>
</dbReference>
<dbReference type="OrthoDB" id="2505291at2759"/>
<dbReference type="Proteomes" id="UP000765509">
    <property type="component" value="Unassembled WGS sequence"/>
</dbReference>
<dbReference type="CDD" id="cd18793">
    <property type="entry name" value="SF2_C_SNF"/>
    <property type="match status" value="1"/>
</dbReference>
<dbReference type="PANTHER" id="PTHR45626">
    <property type="entry name" value="TRANSCRIPTION TERMINATION FACTOR 2-RELATED"/>
    <property type="match status" value="1"/>
</dbReference>
<protein>
    <submittedName>
        <fullName evidence="4">Uncharacterized protein</fullName>
    </submittedName>
</protein>
<dbReference type="PANTHER" id="PTHR45626:SF22">
    <property type="entry name" value="DNA REPAIR PROTEIN RAD5"/>
    <property type="match status" value="1"/>
</dbReference>
<keyword evidence="3" id="KW-0067">ATP-binding</keyword>
<evidence type="ECO:0000256" key="1">
    <source>
        <dbReference type="ARBA" id="ARBA00022741"/>
    </source>
</evidence>
<organism evidence="4 5">
    <name type="scientific">Austropuccinia psidii MF-1</name>
    <dbReference type="NCBI Taxonomy" id="1389203"/>
    <lineage>
        <taxon>Eukaryota</taxon>
        <taxon>Fungi</taxon>
        <taxon>Dikarya</taxon>
        <taxon>Basidiomycota</taxon>
        <taxon>Pucciniomycotina</taxon>
        <taxon>Pucciniomycetes</taxon>
        <taxon>Pucciniales</taxon>
        <taxon>Sphaerophragmiaceae</taxon>
        <taxon>Austropuccinia</taxon>
    </lineage>
</organism>
<dbReference type="AlphaFoldDB" id="A0A9Q3Q7Y8"/>
<evidence type="ECO:0000256" key="2">
    <source>
        <dbReference type="ARBA" id="ARBA00022801"/>
    </source>
</evidence>
<keyword evidence="5" id="KW-1185">Reference proteome</keyword>
<dbReference type="GO" id="GO:0008094">
    <property type="term" value="F:ATP-dependent activity, acting on DNA"/>
    <property type="evidence" value="ECO:0007669"/>
    <property type="project" value="TreeGrafter"/>
</dbReference>
<dbReference type="InterPro" id="IPR050628">
    <property type="entry name" value="SNF2_RAD54_helicase_TF"/>
</dbReference>